<keyword evidence="1" id="KW-1133">Transmembrane helix</keyword>
<feature type="transmembrane region" description="Helical" evidence="1">
    <location>
        <begin position="7"/>
        <end position="32"/>
    </location>
</feature>
<keyword evidence="1" id="KW-0812">Transmembrane</keyword>
<evidence type="ECO:0000313" key="3">
    <source>
        <dbReference type="Proteomes" id="UP000247591"/>
    </source>
</evidence>
<accession>A0A318RM27</accession>
<feature type="transmembrane region" description="Helical" evidence="1">
    <location>
        <begin position="88"/>
        <end position="109"/>
    </location>
</feature>
<dbReference type="OrthoDB" id="3240470at2"/>
<gene>
    <name evidence="2" type="ORF">DFR67_10688</name>
</gene>
<dbReference type="Pfam" id="PF11188">
    <property type="entry name" value="DUF2975"/>
    <property type="match status" value="1"/>
</dbReference>
<keyword evidence="3" id="KW-1185">Reference proteome</keyword>
<dbReference type="AlphaFoldDB" id="A0A318RM27"/>
<dbReference type="Proteomes" id="UP000247591">
    <property type="component" value="Unassembled WGS sequence"/>
</dbReference>
<proteinExistence type="predicted"/>
<feature type="transmembrane region" description="Helical" evidence="1">
    <location>
        <begin position="44"/>
        <end position="68"/>
    </location>
</feature>
<protein>
    <recommendedName>
        <fullName evidence="4">DUF2975 family protein</fullName>
    </recommendedName>
</protein>
<name>A0A318RM27_WILLI</name>
<dbReference type="EMBL" id="QJSP01000006">
    <property type="protein sequence ID" value="PYE17385.1"/>
    <property type="molecule type" value="Genomic_DNA"/>
</dbReference>
<evidence type="ECO:0000256" key="1">
    <source>
        <dbReference type="SAM" id="Phobius"/>
    </source>
</evidence>
<keyword evidence="1" id="KW-0472">Membrane</keyword>
<reference evidence="2 3" key="1">
    <citation type="submission" date="2018-06" db="EMBL/GenBank/DDBJ databases">
        <title>Genomic Encyclopedia of Type Strains, Phase IV (KMG-IV): sequencing the most valuable type-strain genomes for metagenomic binning, comparative biology and taxonomic classification.</title>
        <authorList>
            <person name="Goeker M."/>
        </authorList>
    </citation>
    <scope>NUCLEOTIDE SEQUENCE [LARGE SCALE GENOMIC DNA]</scope>
    <source>
        <strain evidence="2 3">DSM 45521</strain>
    </source>
</reference>
<dbReference type="RefSeq" id="WP_110469646.1">
    <property type="nucleotide sequence ID" value="NZ_QJSP01000006.1"/>
</dbReference>
<evidence type="ECO:0000313" key="2">
    <source>
        <dbReference type="EMBL" id="PYE17385.1"/>
    </source>
</evidence>
<sequence>MGKWAVLALRAIIAIALAGSLVVQLAMAPVLWFDMNDAPVGVRVSLAVIGILGVACLQVIGICIWKLLTLIRRGTVFAARSFRYVDGVIYAISTGAILVFAIAVVARFANHSAPGDEVAPGLVGLICGGALVVGGVALVVYVLRVLLAQAVALHREATNLRSELDEVI</sequence>
<dbReference type="InterPro" id="IPR021354">
    <property type="entry name" value="DUF2975"/>
</dbReference>
<comment type="caution">
    <text evidence="2">The sequence shown here is derived from an EMBL/GenBank/DDBJ whole genome shotgun (WGS) entry which is preliminary data.</text>
</comment>
<evidence type="ECO:0008006" key="4">
    <source>
        <dbReference type="Google" id="ProtNLM"/>
    </source>
</evidence>
<feature type="transmembrane region" description="Helical" evidence="1">
    <location>
        <begin position="121"/>
        <end position="147"/>
    </location>
</feature>
<organism evidence="2 3">
    <name type="scientific">Williamsia limnetica</name>
    <dbReference type="NCBI Taxonomy" id="882452"/>
    <lineage>
        <taxon>Bacteria</taxon>
        <taxon>Bacillati</taxon>
        <taxon>Actinomycetota</taxon>
        <taxon>Actinomycetes</taxon>
        <taxon>Mycobacteriales</taxon>
        <taxon>Nocardiaceae</taxon>
        <taxon>Williamsia</taxon>
    </lineage>
</organism>